<name>A0A9P6JRG9_9AGAR</name>
<keyword evidence="9" id="KW-1185">Reference proteome</keyword>
<protein>
    <recommendedName>
        <fullName evidence="3">Importin-13</fullName>
    </recommendedName>
</protein>
<evidence type="ECO:0000256" key="4">
    <source>
        <dbReference type="ARBA" id="ARBA00022448"/>
    </source>
</evidence>
<comment type="similarity">
    <text evidence="2">Belongs to the importin beta family.</text>
</comment>
<accession>A0A9P6JRG9</accession>
<evidence type="ECO:0000259" key="7">
    <source>
        <dbReference type="Pfam" id="PF08389"/>
    </source>
</evidence>
<dbReference type="InterPro" id="IPR040520">
    <property type="entry name" value="Importin_rep_3"/>
</dbReference>
<evidence type="ECO:0000256" key="6">
    <source>
        <dbReference type="ARBA" id="ARBA00023242"/>
    </source>
</evidence>
<evidence type="ECO:0000256" key="2">
    <source>
        <dbReference type="ARBA" id="ARBA00007991"/>
    </source>
</evidence>
<comment type="subcellular location">
    <subcellularLocation>
        <location evidence="1">Nucleus</location>
    </subcellularLocation>
</comment>
<evidence type="ECO:0000313" key="8">
    <source>
        <dbReference type="EMBL" id="KAF9529893.1"/>
    </source>
</evidence>
<dbReference type="InterPro" id="IPR016024">
    <property type="entry name" value="ARM-type_fold"/>
</dbReference>
<sequence length="1064" mass="116367">MSATEFLPSLSQFDVERAIQLIQQAYSPTTAVVSPDEMKRLQHDLFEIQKRPEAWGLVIPLLNHDDQNVQFFGAHTAQVKIARDWDAFPQEHAGSLRDMLLQLTAHSMAIGRNKVILRKLFVAVTSLALKLAPGQPPRWPDWIVSSVTTFSNQGASTDRIHDFLTIVAEEVSNADLLGPSKAQMQQIMTDATSMVVQTITTIIAQPLGTPSAHQYNSALKCLQAWMTYLKGNHLTSIIPLLIGLLDPSIPDETIFVAASDALQELLSKSALSDGSGTRTLTEPLLVWFDVVGNRITQNALSTEDISAISHSLCKLLVALGDHSTPYLSTHIASSMPVSTGPSTPPTTKGHIVQSFLRLLLVYTGLPGYYGVDEEESEMTLGFWYLFQEALWSTDFYIEDGGDDRSPPPPDLDASGESKQVLVAKAVYTELVKVLRRKVAFPPPGSGWSRDQVDKFQVYRRDVGDTLINAYYVLRGDMVSYFVNDIAERLSARTETDGWQDIEATLHCLMSIQESMDMEKAPQMRRLFSPEILGRLPAVGRLKVRRTALGVIGVYSSWFATDDATDIDSTAGGNLLLAALSYVVSALPDPSLCLSAATSLRNLCEANRKALAVHISAFGELHAGLNTIPDSEKSKVLQSIASVIQAMPAEQEIAAIEVCFLSTLSAFTNSSLLQAIINPIIEKLYESLRTANSQPDDARTATIFHLETLAGVAKGLTRTVEGMTLLEDETDPLYQAEAEKIKEAREDPRAIALRNNIFSIVKAIAELWSQDASISQALSDLIKAITSLPSDITLITLPAAPLLELVCLASQRHLTAAWLSLTAILIAQLNPPVFSLNLKSGPTLEAEMTVQRLLPVLLQCGLSFLSGEGSMENNPDIVQEFFGCMDRIGQDFTNSFYALHQELQDALMQCAIKSLSLQERYSLISACTFMSNLINRSSLTDELIVHKINLLTRHGRSIMRAILQGFAGVAPRSAVLNLIDLLSTLLHRATGSDGDLNGGAPQWMKETLMSDDFIQSKAGPDAKAKFLKAVSGSRSLKKTRDAAQQFTLVARGLEGTNFGYSSITM</sequence>
<dbReference type="GO" id="GO:0006606">
    <property type="term" value="P:protein import into nucleus"/>
    <property type="evidence" value="ECO:0007669"/>
    <property type="project" value="TreeGrafter"/>
</dbReference>
<evidence type="ECO:0000256" key="3">
    <source>
        <dbReference type="ARBA" id="ARBA00016020"/>
    </source>
</evidence>
<proteinExistence type="inferred from homology"/>
<organism evidence="8 9">
    <name type="scientific">Crepidotus variabilis</name>
    <dbReference type="NCBI Taxonomy" id="179855"/>
    <lineage>
        <taxon>Eukaryota</taxon>
        <taxon>Fungi</taxon>
        <taxon>Dikarya</taxon>
        <taxon>Basidiomycota</taxon>
        <taxon>Agaricomycotina</taxon>
        <taxon>Agaricomycetes</taxon>
        <taxon>Agaricomycetidae</taxon>
        <taxon>Agaricales</taxon>
        <taxon>Agaricineae</taxon>
        <taxon>Crepidotaceae</taxon>
        <taxon>Crepidotus</taxon>
    </lineage>
</organism>
<dbReference type="InterPro" id="IPR040709">
    <property type="entry name" value="Importin_rep_1"/>
</dbReference>
<evidence type="ECO:0000256" key="1">
    <source>
        <dbReference type="ARBA" id="ARBA00004123"/>
    </source>
</evidence>
<dbReference type="Pfam" id="PF08389">
    <property type="entry name" value="Xpo1"/>
    <property type="match status" value="1"/>
</dbReference>
<evidence type="ECO:0000256" key="5">
    <source>
        <dbReference type="ARBA" id="ARBA00022737"/>
    </source>
</evidence>
<dbReference type="PANTHER" id="PTHR12363:SF33">
    <property type="entry name" value="IMPORTIN-13"/>
    <property type="match status" value="1"/>
</dbReference>
<dbReference type="AlphaFoldDB" id="A0A9P6JRG9"/>
<keyword evidence="5" id="KW-0677">Repeat</keyword>
<dbReference type="Pfam" id="PF18773">
    <property type="entry name" value="Importin_rep"/>
    <property type="match status" value="1"/>
</dbReference>
<feature type="domain" description="Exportin-1/Importin-beta-like" evidence="7">
    <location>
        <begin position="114"/>
        <end position="250"/>
    </location>
</feature>
<dbReference type="Pfam" id="PF18806">
    <property type="entry name" value="Importin_rep_3"/>
    <property type="match status" value="1"/>
</dbReference>
<reference evidence="8" key="1">
    <citation type="submission" date="2020-11" db="EMBL/GenBank/DDBJ databases">
        <authorList>
            <consortium name="DOE Joint Genome Institute"/>
            <person name="Ahrendt S."/>
            <person name="Riley R."/>
            <person name="Andreopoulos W."/>
            <person name="Labutti K."/>
            <person name="Pangilinan J."/>
            <person name="Ruiz-Duenas F.J."/>
            <person name="Barrasa J.M."/>
            <person name="Sanchez-Garcia M."/>
            <person name="Camarero S."/>
            <person name="Miyauchi S."/>
            <person name="Serrano A."/>
            <person name="Linde D."/>
            <person name="Babiker R."/>
            <person name="Drula E."/>
            <person name="Ayuso-Fernandez I."/>
            <person name="Pacheco R."/>
            <person name="Padilla G."/>
            <person name="Ferreira P."/>
            <person name="Barriuso J."/>
            <person name="Kellner H."/>
            <person name="Castanera R."/>
            <person name="Alfaro M."/>
            <person name="Ramirez L."/>
            <person name="Pisabarro A.G."/>
            <person name="Kuo A."/>
            <person name="Tritt A."/>
            <person name="Lipzen A."/>
            <person name="He G."/>
            <person name="Yan M."/>
            <person name="Ng V."/>
            <person name="Cullen D."/>
            <person name="Martin F."/>
            <person name="Rosso M.-N."/>
            <person name="Henrissat B."/>
            <person name="Hibbett D."/>
            <person name="Martinez A.T."/>
            <person name="Grigoriev I.V."/>
        </authorList>
    </citation>
    <scope>NUCLEOTIDE SEQUENCE</scope>
    <source>
        <strain evidence="8">CBS 506.95</strain>
    </source>
</reference>
<dbReference type="Proteomes" id="UP000807306">
    <property type="component" value="Unassembled WGS sequence"/>
</dbReference>
<evidence type="ECO:0000313" key="9">
    <source>
        <dbReference type="Proteomes" id="UP000807306"/>
    </source>
</evidence>
<dbReference type="Gene3D" id="1.25.10.10">
    <property type="entry name" value="Leucine-rich Repeat Variant"/>
    <property type="match status" value="1"/>
</dbReference>
<dbReference type="PANTHER" id="PTHR12363">
    <property type="entry name" value="TRANSPORTIN 3 AND IMPORTIN 13"/>
    <property type="match status" value="1"/>
</dbReference>
<dbReference type="OrthoDB" id="2016913at2759"/>
<keyword evidence="4" id="KW-0813">Transport</keyword>
<comment type="caution">
    <text evidence="8">The sequence shown here is derived from an EMBL/GenBank/DDBJ whole genome shotgun (WGS) entry which is preliminary data.</text>
</comment>
<keyword evidence="6" id="KW-0539">Nucleus</keyword>
<gene>
    <name evidence="8" type="ORF">CPB83DRAFT_875352</name>
</gene>
<dbReference type="InterPro" id="IPR013598">
    <property type="entry name" value="Exportin-1/Importin-b-like"/>
</dbReference>
<dbReference type="InterPro" id="IPR011989">
    <property type="entry name" value="ARM-like"/>
</dbReference>
<dbReference type="SUPFAM" id="SSF48371">
    <property type="entry name" value="ARM repeat"/>
    <property type="match status" value="1"/>
</dbReference>
<dbReference type="InterPro" id="IPR051345">
    <property type="entry name" value="Importin_beta-like_NTR"/>
</dbReference>
<dbReference type="GO" id="GO:0005737">
    <property type="term" value="C:cytoplasm"/>
    <property type="evidence" value="ECO:0007669"/>
    <property type="project" value="TreeGrafter"/>
</dbReference>
<dbReference type="GO" id="GO:0005634">
    <property type="term" value="C:nucleus"/>
    <property type="evidence" value="ECO:0007669"/>
    <property type="project" value="UniProtKB-SubCell"/>
</dbReference>
<dbReference type="EMBL" id="MU157843">
    <property type="protein sequence ID" value="KAF9529893.1"/>
    <property type="molecule type" value="Genomic_DNA"/>
</dbReference>